<sequence length="210" mass="23602">THLRLFSCLTYKRLKRALIHMASLLPYCLFIFSLFSTSFHSINGVFIEQYLSEAIPMKRTEKMSHLHFYFHDILSGKNPTAVKIINEPPNSKSSSGLFGRTYIMDDALTEGQEPTSKVVGRAQGFYSIAAQNDVALLMVLNFVFTEGKYNGSSLSILGRNPVLNDVREMPIVGGSGLFRFARGYALAHTVWFEAKSGDAIVEYNVFVLHY</sequence>
<evidence type="ECO:0000256" key="1">
    <source>
        <dbReference type="ARBA" id="ARBA00010746"/>
    </source>
</evidence>
<keyword evidence="7" id="KW-1185">Reference proteome</keyword>
<evidence type="ECO:0000256" key="2">
    <source>
        <dbReference type="ARBA" id="ARBA00011738"/>
    </source>
</evidence>
<dbReference type="PANTHER" id="PTHR21495">
    <property type="entry name" value="NUCLEOPORIN-RELATED"/>
    <property type="match status" value="1"/>
</dbReference>
<dbReference type="Proteomes" id="UP000237000">
    <property type="component" value="Unassembled WGS sequence"/>
</dbReference>
<dbReference type="Gene3D" id="2.40.480.10">
    <property type="entry name" value="Allene oxide cyclase-like"/>
    <property type="match status" value="1"/>
</dbReference>
<name>A0A2P5BQX1_TREOI</name>
<keyword evidence="5" id="KW-1133">Transmembrane helix</keyword>
<dbReference type="GO" id="GO:0048046">
    <property type="term" value="C:apoplast"/>
    <property type="evidence" value="ECO:0007669"/>
    <property type="project" value="UniProtKB-SubCell"/>
</dbReference>
<evidence type="ECO:0000313" key="6">
    <source>
        <dbReference type="EMBL" id="PON51192.1"/>
    </source>
</evidence>
<keyword evidence="5" id="KW-0812">Transmembrane</keyword>
<accession>A0A2P5BQX1</accession>
<comment type="subunit">
    <text evidence="2 4">Homodimer.</text>
</comment>
<feature type="transmembrane region" description="Helical" evidence="5">
    <location>
        <begin position="21"/>
        <end position="42"/>
    </location>
</feature>
<evidence type="ECO:0000256" key="4">
    <source>
        <dbReference type="RuleBase" id="RU363099"/>
    </source>
</evidence>
<dbReference type="Pfam" id="PF03018">
    <property type="entry name" value="Dirigent"/>
    <property type="match status" value="1"/>
</dbReference>
<dbReference type="InParanoid" id="A0A2P5BQX1"/>
<evidence type="ECO:0000256" key="3">
    <source>
        <dbReference type="ARBA" id="ARBA00022525"/>
    </source>
</evidence>
<comment type="similarity">
    <text evidence="1 4">Belongs to the plant dirigent protein family.</text>
</comment>
<dbReference type="OrthoDB" id="1864232at2759"/>
<dbReference type="AlphaFoldDB" id="A0A2P5BQX1"/>
<proteinExistence type="inferred from homology"/>
<dbReference type="InterPro" id="IPR044859">
    <property type="entry name" value="Allene_oxi_cyc_Dirigent"/>
</dbReference>
<protein>
    <recommendedName>
        <fullName evidence="4">Dirigent protein</fullName>
    </recommendedName>
</protein>
<organism evidence="6 7">
    <name type="scientific">Trema orientale</name>
    <name type="common">Charcoal tree</name>
    <name type="synonym">Celtis orientalis</name>
    <dbReference type="NCBI Taxonomy" id="63057"/>
    <lineage>
        <taxon>Eukaryota</taxon>
        <taxon>Viridiplantae</taxon>
        <taxon>Streptophyta</taxon>
        <taxon>Embryophyta</taxon>
        <taxon>Tracheophyta</taxon>
        <taxon>Spermatophyta</taxon>
        <taxon>Magnoliopsida</taxon>
        <taxon>eudicotyledons</taxon>
        <taxon>Gunneridae</taxon>
        <taxon>Pentapetalae</taxon>
        <taxon>rosids</taxon>
        <taxon>fabids</taxon>
        <taxon>Rosales</taxon>
        <taxon>Cannabaceae</taxon>
        <taxon>Trema</taxon>
    </lineage>
</organism>
<keyword evidence="4" id="KW-0052">Apoplast</keyword>
<dbReference type="EMBL" id="JXTC01000477">
    <property type="protein sequence ID" value="PON51192.1"/>
    <property type="molecule type" value="Genomic_DNA"/>
</dbReference>
<keyword evidence="3 4" id="KW-0964">Secreted</keyword>
<dbReference type="GO" id="GO:0009699">
    <property type="term" value="P:phenylpropanoid biosynthetic process"/>
    <property type="evidence" value="ECO:0007669"/>
    <property type="project" value="UniProtKB-ARBA"/>
</dbReference>
<gene>
    <name evidence="6" type="ORF">TorRG33x02_312060</name>
</gene>
<keyword evidence="5" id="KW-0472">Membrane</keyword>
<evidence type="ECO:0000256" key="5">
    <source>
        <dbReference type="SAM" id="Phobius"/>
    </source>
</evidence>
<reference evidence="7" key="1">
    <citation type="submission" date="2016-06" db="EMBL/GenBank/DDBJ databases">
        <title>Parallel loss of symbiosis genes in relatives of nitrogen-fixing non-legume Parasponia.</title>
        <authorList>
            <person name="Van Velzen R."/>
            <person name="Holmer R."/>
            <person name="Bu F."/>
            <person name="Rutten L."/>
            <person name="Van Zeijl A."/>
            <person name="Liu W."/>
            <person name="Santuari L."/>
            <person name="Cao Q."/>
            <person name="Sharma T."/>
            <person name="Shen D."/>
            <person name="Roswanjaya Y."/>
            <person name="Wardhani T."/>
            <person name="Kalhor M.S."/>
            <person name="Jansen J."/>
            <person name="Van den Hoogen J."/>
            <person name="Gungor B."/>
            <person name="Hartog M."/>
            <person name="Hontelez J."/>
            <person name="Verver J."/>
            <person name="Yang W.-C."/>
            <person name="Schijlen E."/>
            <person name="Repin R."/>
            <person name="Schilthuizen M."/>
            <person name="Schranz E."/>
            <person name="Heidstra R."/>
            <person name="Miyata K."/>
            <person name="Fedorova E."/>
            <person name="Kohlen W."/>
            <person name="Bisseling T."/>
            <person name="Smit S."/>
            <person name="Geurts R."/>
        </authorList>
    </citation>
    <scope>NUCLEOTIDE SEQUENCE [LARGE SCALE GENOMIC DNA]</scope>
    <source>
        <strain evidence="7">cv. RG33-2</strain>
    </source>
</reference>
<dbReference type="InterPro" id="IPR004265">
    <property type="entry name" value="Dirigent"/>
</dbReference>
<dbReference type="STRING" id="63057.A0A2P5BQX1"/>
<comment type="subcellular location">
    <subcellularLocation>
        <location evidence="4">Secreted</location>
        <location evidence="4">Extracellular space</location>
        <location evidence="4">Apoplast</location>
    </subcellularLocation>
</comment>
<evidence type="ECO:0000313" key="7">
    <source>
        <dbReference type="Proteomes" id="UP000237000"/>
    </source>
</evidence>
<feature type="non-terminal residue" evidence="6">
    <location>
        <position position="1"/>
    </location>
</feature>
<comment type="caution">
    <text evidence="6">The sequence shown here is derived from an EMBL/GenBank/DDBJ whole genome shotgun (WGS) entry which is preliminary data.</text>
</comment>
<comment type="function">
    <text evidence="4">Dirigent proteins impart stereoselectivity on the phenoxy radical-coupling reaction, yielding optically active lignans from two molecules of coniferyl alcohol in the biosynthesis of lignans, flavonolignans, and alkaloids and thus plays a central role in plant secondary metabolism.</text>
</comment>